<dbReference type="InterPro" id="IPR001179">
    <property type="entry name" value="PPIase_FKBP_dom"/>
</dbReference>
<dbReference type="EC" id="5.2.1.8" evidence="1"/>
<protein>
    <recommendedName>
        <fullName evidence="1">peptidylprolyl isomerase</fullName>
        <ecNumber evidence="1">5.2.1.8</ecNumber>
    </recommendedName>
</protein>
<accession>A0AAN8UN29</accession>
<keyword evidence="1 4" id="KW-0413">Isomerase</keyword>
<evidence type="ECO:0000313" key="4">
    <source>
        <dbReference type="EMBL" id="KAK6918640.1"/>
    </source>
</evidence>
<sequence>MQATTQKMIGMFPTLSSAAKTKSKNPYDERRLLEQNKRIQKENNAPLDFPNFIREGHRIDSTHSQGFPARIRMGTNALVSGFEEGIKDMRPGGKEG</sequence>
<dbReference type="GO" id="GO:0003755">
    <property type="term" value="F:peptidyl-prolyl cis-trans isomerase activity"/>
    <property type="evidence" value="ECO:0007669"/>
    <property type="project" value="UniProtKB-KW"/>
</dbReference>
<comment type="caution">
    <text evidence="4">The sequence shown here is derived from an EMBL/GenBank/DDBJ whole genome shotgun (WGS) entry which is preliminary data.</text>
</comment>
<dbReference type="AlphaFoldDB" id="A0AAN8UN29"/>
<dbReference type="PROSITE" id="PS50059">
    <property type="entry name" value="FKBP_PPIASE"/>
    <property type="match status" value="1"/>
</dbReference>
<dbReference type="PANTHER" id="PTHR47414">
    <property type="entry name" value="PEPTIDYL-PROLYL CIS-TRANS ISOMERASE FKBP20-2, CHLOROPLASTIC"/>
    <property type="match status" value="1"/>
</dbReference>
<feature type="domain" description="PPIase FKBP-type" evidence="3">
    <location>
        <begin position="42"/>
        <end position="96"/>
    </location>
</feature>
<keyword evidence="5" id="KW-1185">Reference proteome</keyword>
<evidence type="ECO:0000313" key="5">
    <source>
        <dbReference type="Proteomes" id="UP001370490"/>
    </source>
</evidence>
<dbReference type="Proteomes" id="UP001370490">
    <property type="component" value="Unassembled WGS sequence"/>
</dbReference>
<keyword evidence="1" id="KW-0697">Rotamase</keyword>
<comment type="catalytic activity">
    <reaction evidence="1">
        <text>[protein]-peptidylproline (omega=180) = [protein]-peptidylproline (omega=0)</text>
        <dbReference type="Rhea" id="RHEA:16237"/>
        <dbReference type="Rhea" id="RHEA-COMP:10747"/>
        <dbReference type="Rhea" id="RHEA-COMP:10748"/>
        <dbReference type="ChEBI" id="CHEBI:83833"/>
        <dbReference type="ChEBI" id="CHEBI:83834"/>
        <dbReference type="EC" id="5.2.1.8"/>
    </reaction>
</comment>
<dbReference type="Pfam" id="PF00254">
    <property type="entry name" value="FKBP_C"/>
    <property type="match status" value="1"/>
</dbReference>
<evidence type="ECO:0000256" key="1">
    <source>
        <dbReference type="PROSITE-ProRule" id="PRU00277"/>
    </source>
</evidence>
<reference evidence="4 5" key="1">
    <citation type="submission" date="2023-12" db="EMBL/GenBank/DDBJ databases">
        <title>A high-quality genome assembly for Dillenia turbinata (Dilleniales).</title>
        <authorList>
            <person name="Chanderbali A."/>
        </authorList>
    </citation>
    <scope>NUCLEOTIDE SEQUENCE [LARGE SCALE GENOMIC DNA]</scope>
    <source>
        <strain evidence="4">LSX21</strain>
        <tissue evidence="4">Leaf</tissue>
    </source>
</reference>
<organism evidence="4 5">
    <name type="scientific">Dillenia turbinata</name>
    <dbReference type="NCBI Taxonomy" id="194707"/>
    <lineage>
        <taxon>Eukaryota</taxon>
        <taxon>Viridiplantae</taxon>
        <taxon>Streptophyta</taxon>
        <taxon>Embryophyta</taxon>
        <taxon>Tracheophyta</taxon>
        <taxon>Spermatophyta</taxon>
        <taxon>Magnoliopsida</taxon>
        <taxon>eudicotyledons</taxon>
        <taxon>Gunneridae</taxon>
        <taxon>Pentapetalae</taxon>
        <taxon>Dilleniales</taxon>
        <taxon>Dilleniaceae</taxon>
        <taxon>Dillenia</taxon>
    </lineage>
</organism>
<evidence type="ECO:0000256" key="2">
    <source>
        <dbReference type="SAM" id="MobiDB-lite"/>
    </source>
</evidence>
<name>A0AAN8UN29_9MAGN</name>
<dbReference type="InterPro" id="IPR044239">
    <property type="entry name" value="FKBP20-2-like"/>
</dbReference>
<proteinExistence type="predicted"/>
<dbReference type="EMBL" id="JBAMMX010000022">
    <property type="protein sequence ID" value="KAK6918640.1"/>
    <property type="molecule type" value="Genomic_DNA"/>
</dbReference>
<feature type="region of interest" description="Disordered" evidence="2">
    <location>
        <begin position="1"/>
        <end position="28"/>
    </location>
</feature>
<dbReference type="SUPFAM" id="SSF54534">
    <property type="entry name" value="FKBP-like"/>
    <property type="match status" value="1"/>
</dbReference>
<dbReference type="PANTHER" id="PTHR47414:SF1">
    <property type="entry name" value="PEPTIDYL-PROLYL CIS-TRANS ISOMERASE FKBP20-2, CHLOROPLASTIC"/>
    <property type="match status" value="1"/>
</dbReference>
<evidence type="ECO:0000259" key="3">
    <source>
        <dbReference type="PROSITE" id="PS50059"/>
    </source>
</evidence>
<dbReference type="Gene3D" id="3.10.50.40">
    <property type="match status" value="1"/>
</dbReference>
<dbReference type="InterPro" id="IPR046357">
    <property type="entry name" value="PPIase_dom_sf"/>
</dbReference>
<gene>
    <name evidence="4" type="ORF">RJ641_017062</name>
</gene>